<dbReference type="Proteomes" id="UP000015101">
    <property type="component" value="Unassembled WGS sequence"/>
</dbReference>
<protein>
    <submittedName>
        <fullName evidence="1 2">Uncharacterized protein</fullName>
    </submittedName>
</protein>
<reference evidence="2" key="3">
    <citation type="submission" date="2015-06" db="UniProtKB">
        <authorList>
            <consortium name="EnsemblMetazoa"/>
        </authorList>
    </citation>
    <scope>IDENTIFICATION</scope>
</reference>
<sequence length="112" mass="12720">MARPGKNVQVLSLTLESLVVYQHKKDRSGSSAILIGAEKYSRNHRAYIVKTPTDTIVKYKTQHFIDGLKVRPLDVSIPDSKDDVLKDMSNYFENLLNDKCEEAHRSINVGRC</sequence>
<dbReference type="EnsemblMetazoa" id="HelroT165009">
    <property type="protein sequence ID" value="HelroP165009"/>
    <property type="gene ID" value="HelroG165009"/>
</dbReference>
<dbReference type="InParanoid" id="T1EW44"/>
<dbReference type="EMBL" id="AMQM01001908">
    <property type="status" value="NOT_ANNOTATED_CDS"/>
    <property type="molecule type" value="Genomic_DNA"/>
</dbReference>
<dbReference type="HOGENOM" id="CLU_2148544_0_0_1"/>
<keyword evidence="3" id="KW-1185">Reference proteome</keyword>
<dbReference type="CTD" id="20200794"/>
<reference evidence="3" key="1">
    <citation type="submission" date="2012-12" db="EMBL/GenBank/DDBJ databases">
        <authorList>
            <person name="Hellsten U."/>
            <person name="Grimwood J."/>
            <person name="Chapman J.A."/>
            <person name="Shapiro H."/>
            <person name="Aerts A."/>
            <person name="Otillar R.P."/>
            <person name="Terry A.Y."/>
            <person name="Boore J.L."/>
            <person name="Simakov O."/>
            <person name="Marletaz F."/>
            <person name="Cho S.-J."/>
            <person name="Edsinger-Gonzales E."/>
            <person name="Havlak P."/>
            <person name="Kuo D.-H."/>
            <person name="Larsson T."/>
            <person name="Lv J."/>
            <person name="Arendt D."/>
            <person name="Savage R."/>
            <person name="Osoegawa K."/>
            <person name="de Jong P."/>
            <person name="Lindberg D.R."/>
            <person name="Seaver E.C."/>
            <person name="Weisblat D.A."/>
            <person name="Putnam N.H."/>
            <person name="Grigoriev I.V."/>
            <person name="Rokhsar D.S."/>
        </authorList>
    </citation>
    <scope>NUCLEOTIDE SEQUENCE</scope>
</reference>
<evidence type="ECO:0000313" key="2">
    <source>
        <dbReference type="EnsemblMetazoa" id="HelroP165009"/>
    </source>
</evidence>
<evidence type="ECO:0000313" key="3">
    <source>
        <dbReference type="Proteomes" id="UP000015101"/>
    </source>
</evidence>
<accession>T1EW44</accession>
<proteinExistence type="predicted"/>
<gene>
    <name evidence="2" type="primary">20200794</name>
    <name evidence="1" type="ORF">HELRODRAFT_165009</name>
</gene>
<name>T1EW44_HELRO</name>
<dbReference type="GeneID" id="20200794"/>
<dbReference type="EMBL" id="KB097639">
    <property type="protein sequence ID" value="ESN92876.1"/>
    <property type="molecule type" value="Genomic_DNA"/>
</dbReference>
<reference evidence="1 3" key="2">
    <citation type="journal article" date="2013" name="Nature">
        <title>Insights into bilaterian evolution from three spiralian genomes.</title>
        <authorList>
            <person name="Simakov O."/>
            <person name="Marletaz F."/>
            <person name="Cho S.J."/>
            <person name="Edsinger-Gonzales E."/>
            <person name="Havlak P."/>
            <person name="Hellsten U."/>
            <person name="Kuo D.H."/>
            <person name="Larsson T."/>
            <person name="Lv J."/>
            <person name="Arendt D."/>
            <person name="Savage R."/>
            <person name="Osoegawa K."/>
            <person name="de Jong P."/>
            <person name="Grimwood J."/>
            <person name="Chapman J.A."/>
            <person name="Shapiro H."/>
            <person name="Aerts A."/>
            <person name="Otillar R.P."/>
            <person name="Terry A.Y."/>
            <person name="Boore J.L."/>
            <person name="Grigoriev I.V."/>
            <person name="Lindberg D.R."/>
            <person name="Seaver E.C."/>
            <person name="Weisblat D.A."/>
            <person name="Putnam N.H."/>
            <person name="Rokhsar D.S."/>
        </authorList>
    </citation>
    <scope>NUCLEOTIDE SEQUENCE</scope>
</reference>
<evidence type="ECO:0000313" key="1">
    <source>
        <dbReference type="EMBL" id="ESN92876.1"/>
    </source>
</evidence>
<dbReference type="RefSeq" id="XP_009029163.1">
    <property type="nucleotide sequence ID" value="XM_009030915.1"/>
</dbReference>
<dbReference type="AlphaFoldDB" id="T1EW44"/>
<dbReference type="KEGG" id="hro:HELRODRAFT_165009"/>
<organism evidence="2 3">
    <name type="scientific">Helobdella robusta</name>
    <name type="common">Californian leech</name>
    <dbReference type="NCBI Taxonomy" id="6412"/>
    <lineage>
        <taxon>Eukaryota</taxon>
        <taxon>Metazoa</taxon>
        <taxon>Spiralia</taxon>
        <taxon>Lophotrochozoa</taxon>
        <taxon>Annelida</taxon>
        <taxon>Clitellata</taxon>
        <taxon>Hirudinea</taxon>
        <taxon>Rhynchobdellida</taxon>
        <taxon>Glossiphoniidae</taxon>
        <taxon>Helobdella</taxon>
    </lineage>
</organism>